<dbReference type="PANTHER" id="PTHR31382">
    <property type="entry name" value="NA(+)/H(+) ANTIPORTER"/>
    <property type="match status" value="1"/>
</dbReference>
<reference evidence="7 8" key="1">
    <citation type="journal article" date="2019" name="Int. J. Syst. Evol. Microbiol.">
        <title>The Global Catalogue of Microorganisms (GCM) 10K type strain sequencing project: providing services to taxonomists for standard genome sequencing and annotation.</title>
        <authorList>
            <consortium name="The Broad Institute Genomics Platform"/>
            <consortium name="The Broad Institute Genome Sequencing Center for Infectious Disease"/>
            <person name="Wu L."/>
            <person name="Ma J."/>
        </authorList>
    </citation>
    <scope>NUCLEOTIDE SEQUENCE [LARGE SCALE GENOMIC DNA]</scope>
    <source>
        <strain evidence="7 8">XZYJT29</strain>
    </source>
</reference>
<dbReference type="AlphaFoldDB" id="A0ABD5Y7D4"/>
<feature type="transmembrane region" description="Helical" evidence="5">
    <location>
        <begin position="236"/>
        <end position="269"/>
    </location>
</feature>
<name>A0ABD5Y7D4_9EURY</name>
<dbReference type="InterPro" id="IPR004712">
    <property type="entry name" value="Na+/H+_antiporter_fungi"/>
</dbReference>
<gene>
    <name evidence="7" type="ORF">ACFQMA_23490</name>
</gene>
<evidence type="ECO:0000256" key="5">
    <source>
        <dbReference type="SAM" id="Phobius"/>
    </source>
</evidence>
<dbReference type="EMBL" id="JBHTAS010000001">
    <property type="protein sequence ID" value="MFC7142786.1"/>
    <property type="molecule type" value="Genomic_DNA"/>
</dbReference>
<feature type="transmembrane region" description="Helical" evidence="5">
    <location>
        <begin position="95"/>
        <end position="118"/>
    </location>
</feature>
<feature type="domain" description="Cation/H+ exchanger transmembrane" evidence="6">
    <location>
        <begin position="21"/>
        <end position="398"/>
    </location>
</feature>
<evidence type="ECO:0000313" key="7">
    <source>
        <dbReference type="EMBL" id="MFC7142786.1"/>
    </source>
</evidence>
<keyword evidence="3 5" id="KW-1133">Transmembrane helix</keyword>
<keyword evidence="2 5" id="KW-0812">Transmembrane</keyword>
<organism evidence="7 8">
    <name type="scientific">Halosimplex aquaticum</name>
    <dbReference type="NCBI Taxonomy" id="3026162"/>
    <lineage>
        <taxon>Archaea</taxon>
        <taxon>Methanobacteriati</taxon>
        <taxon>Methanobacteriota</taxon>
        <taxon>Stenosarchaea group</taxon>
        <taxon>Halobacteria</taxon>
        <taxon>Halobacteriales</taxon>
        <taxon>Haloarculaceae</taxon>
        <taxon>Halosimplex</taxon>
    </lineage>
</organism>
<feature type="transmembrane region" description="Helical" evidence="5">
    <location>
        <begin position="6"/>
        <end position="25"/>
    </location>
</feature>
<evidence type="ECO:0000313" key="8">
    <source>
        <dbReference type="Proteomes" id="UP001596432"/>
    </source>
</evidence>
<evidence type="ECO:0000256" key="2">
    <source>
        <dbReference type="ARBA" id="ARBA00022692"/>
    </source>
</evidence>
<dbReference type="GeneID" id="78823136"/>
<feature type="transmembrane region" description="Helical" evidence="5">
    <location>
        <begin position="124"/>
        <end position="149"/>
    </location>
</feature>
<keyword evidence="4 5" id="KW-0472">Membrane</keyword>
<feature type="transmembrane region" description="Helical" evidence="5">
    <location>
        <begin position="194"/>
        <end position="216"/>
    </location>
</feature>
<dbReference type="PANTHER" id="PTHR31382:SF1">
    <property type="entry name" value="SODIUM ION_PROTON EXCHANGER (EUROFUNG)"/>
    <property type="match status" value="1"/>
</dbReference>
<accession>A0ABD5Y7D4</accession>
<proteinExistence type="predicted"/>
<dbReference type="Proteomes" id="UP001596432">
    <property type="component" value="Unassembled WGS sequence"/>
</dbReference>
<evidence type="ECO:0000256" key="1">
    <source>
        <dbReference type="ARBA" id="ARBA00004141"/>
    </source>
</evidence>
<feature type="transmembrane region" description="Helical" evidence="5">
    <location>
        <begin position="349"/>
        <end position="368"/>
    </location>
</feature>
<comment type="caution">
    <text evidence="7">The sequence shown here is derived from an EMBL/GenBank/DDBJ whole genome shotgun (WGS) entry which is preliminary data.</text>
</comment>
<keyword evidence="8" id="KW-1185">Reference proteome</keyword>
<evidence type="ECO:0000256" key="4">
    <source>
        <dbReference type="ARBA" id="ARBA00023136"/>
    </source>
</evidence>
<feature type="transmembrane region" description="Helical" evidence="5">
    <location>
        <begin position="374"/>
        <end position="393"/>
    </location>
</feature>
<evidence type="ECO:0000256" key="3">
    <source>
        <dbReference type="ARBA" id="ARBA00022989"/>
    </source>
</evidence>
<feature type="transmembrane region" description="Helical" evidence="5">
    <location>
        <begin position="290"/>
        <end position="310"/>
    </location>
</feature>
<evidence type="ECO:0000259" key="6">
    <source>
        <dbReference type="Pfam" id="PF00999"/>
    </source>
</evidence>
<dbReference type="RefSeq" id="WP_274323838.1">
    <property type="nucleotide sequence ID" value="NZ_CP118158.1"/>
</dbReference>
<comment type="subcellular location">
    <subcellularLocation>
        <location evidence="1">Membrane</location>
        <topology evidence="1">Multi-pass membrane protein</topology>
    </subcellularLocation>
</comment>
<dbReference type="GO" id="GO:0016020">
    <property type="term" value="C:membrane"/>
    <property type="evidence" value="ECO:0007669"/>
    <property type="project" value="UniProtKB-SubCell"/>
</dbReference>
<protein>
    <submittedName>
        <fullName evidence="7">Cation:proton antiporter</fullName>
    </submittedName>
</protein>
<dbReference type="InterPro" id="IPR006153">
    <property type="entry name" value="Cation/H_exchanger_TM"/>
</dbReference>
<sequence length="414" mass="44092">MASAYRWLFAAGVLVLLLGLFQKWFQERWFLTEPLTAVALGIALGPAGLQLLNLPPAADSSRILTQVSRVTLAVADMGVALRLSRGYPVEHWRSLVVILGVGMALMSLATGLLVWGLLGTSVLVALLVGATVASTDPIVASTIVTGPVAKRTIPARVRQFISAESGSNDGAAYPLVLLPILLLNRPTGDALSRWAVYVVGWQVLGAVVLGATLGYAAGRLFAWSDRTDIVEQRGFVAYTLALTFVVLGAARLLTVDGILAAFTAGIAYRMAPGDQQPSEEQTVQQAMTKFFVLPMFVLFGVAIPWDGWFALGSRGVVLAVLVLLVRRPPVVVALSTWIRPLRTRKDIGFTAWFGPIGVSTIFYATFAVQRTGLGRVWTVASLLLFASLLGHGLTATPASKRMPPDPADDTGDAG</sequence>
<dbReference type="Pfam" id="PF00999">
    <property type="entry name" value="Na_H_Exchanger"/>
    <property type="match status" value="1"/>
</dbReference>